<feature type="modified residue" description="4-aspartylphosphate" evidence="4">
    <location>
        <position position="53"/>
    </location>
</feature>
<keyword evidence="4" id="KW-0597">Phosphoprotein</keyword>
<dbReference type="SUPFAM" id="SSF46689">
    <property type="entry name" value="Homeodomain-like"/>
    <property type="match status" value="2"/>
</dbReference>
<evidence type="ECO:0000259" key="6">
    <source>
        <dbReference type="PROSITE" id="PS50110"/>
    </source>
</evidence>
<dbReference type="Pfam" id="PF00072">
    <property type="entry name" value="Response_reg"/>
    <property type="match status" value="1"/>
</dbReference>
<dbReference type="CDD" id="cd17536">
    <property type="entry name" value="REC_YesN-like"/>
    <property type="match status" value="1"/>
</dbReference>
<dbReference type="EMBL" id="VIJZ01000013">
    <property type="protein sequence ID" value="TQR95378.1"/>
    <property type="molecule type" value="Genomic_DNA"/>
</dbReference>
<dbReference type="Gene3D" id="3.40.50.2300">
    <property type="match status" value="1"/>
</dbReference>
<keyword evidence="2" id="KW-0238">DNA-binding</keyword>
<dbReference type="SMART" id="SM00448">
    <property type="entry name" value="REC"/>
    <property type="match status" value="1"/>
</dbReference>
<protein>
    <submittedName>
        <fullName evidence="7">Response regulator</fullName>
    </submittedName>
</protein>
<dbReference type="SMART" id="SM00342">
    <property type="entry name" value="HTH_ARAC"/>
    <property type="match status" value="1"/>
</dbReference>
<dbReference type="PANTHER" id="PTHR43280:SF28">
    <property type="entry name" value="HTH-TYPE TRANSCRIPTIONAL ACTIVATOR RHAS"/>
    <property type="match status" value="1"/>
</dbReference>
<dbReference type="PROSITE" id="PS00041">
    <property type="entry name" value="HTH_ARAC_FAMILY_1"/>
    <property type="match status" value="1"/>
</dbReference>
<evidence type="ECO:0000256" key="3">
    <source>
        <dbReference type="ARBA" id="ARBA00023163"/>
    </source>
</evidence>
<dbReference type="Proteomes" id="UP000319219">
    <property type="component" value="Unassembled WGS sequence"/>
</dbReference>
<dbReference type="PROSITE" id="PS01124">
    <property type="entry name" value="HTH_ARAC_FAMILY_2"/>
    <property type="match status" value="1"/>
</dbReference>
<sequence>MNILIADDENMIRQGIRRTIGQALPTCGIHLAASTEEAAGILAEHPVDIVLTDILMPGMDGLEFMRISKRKHPHLQWVVISAHSDFQYAQRAVKLGAKDYLLKPIGKKKLLECIEVLAAEALVASQQANEGRLLKSNMVYLREAVFQRYALGLDTGKLDIQPFVENYPEFHLFMVRMEPDHKQTHLEHFMIENVLSELIEAGGSGFVVSLDRHSLLGIARLRDEAEAARLESLLESHLKRYVKVPLQITRSGVHHNFSSIPEEVARLRRTPEEIAAAAADTGECLRKGMHTVDVALQYIQAHFTEELSLEKVASIVFLNPVYFSQLFKQKTGQGYKDYVISLRMEEAKRLLSDPLLRLADISERIGYQDMRHFTQVFRRKCGMTPTEYRHQGNQVR</sequence>
<proteinExistence type="predicted"/>
<dbReference type="InterPro" id="IPR020449">
    <property type="entry name" value="Tscrpt_reg_AraC-type_HTH"/>
</dbReference>
<dbReference type="InterPro" id="IPR011006">
    <property type="entry name" value="CheY-like_superfamily"/>
</dbReference>
<comment type="caution">
    <text evidence="7">The sequence shown here is derived from an EMBL/GenBank/DDBJ whole genome shotgun (WGS) entry which is preliminary data.</text>
</comment>
<name>A0ABY3B4M3_9BACL</name>
<organism evidence="7 8">
    <name type="scientific">Paenibacillus ottowii</name>
    <dbReference type="NCBI Taxonomy" id="2315729"/>
    <lineage>
        <taxon>Bacteria</taxon>
        <taxon>Bacillati</taxon>
        <taxon>Bacillota</taxon>
        <taxon>Bacilli</taxon>
        <taxon>Bacillales</taxon>
        <taxon>Paenibacillaceae</taxon>
        <taxon>Paenibacillus</taxon>
    </lineage>
</organism>
<keyword evidence="8" id="KW-1185">Reference proteome</keyword>
<dbReference type="Pfam" id="PF12833">
    <property type="entry name" value="HTH_18"/>
    <property type="match status" value="1"/>
</dbReference>
<dbReference type="SUPFAM" id="SSF52172">
    <property type="entry name" value="CheY-like"/>
    <property type="match status" value="1"/>
</dbReference>
<dbReference type="RefSeq" id="WP_063212381.1">
    <property type="nucleotide sequence ID" value="NZ_VIJZ01000013.1"/>
</dbReference>
<evidence type="ECO:0000256" key="2">
    <source>
        <dbReference type="ARBA" id="ARBA00023125"/>
    </source>
</evidence>
<evidence type="ECO:0000313" key="7">
    <source>
        <dbReference type="EMBL" id="TQR95378.1"/>
    </source>
</evidence>
<dbReference type="PANTHER" id="PTHR43280">
    <property type="entry name" value="ARAC-FAMILY TRANSCRIPTIONAL REGULATOR"/>
    <property type="match status" value="1"/>
</dbReference>
<dbReference type="InterPro" id="IPR001789">
    <property type="entry name" value="Sig_transdc_resp-reg_receiver"/>
</dbReference>
<dbReference type="PROSITE" id="PS50110">
    <property type="entry name" value="RESPONSE_REGULATORY"/>
    <property type="match status" value="1"/>
</dbReference>
<evidence type="ECO:0000313" key="8">
    <source>
        <dbReference type="Proteomes" id="UP000319219"/>
    </source>
</evidence>
<evidence type="ECO:0000256" key="1">
    <source>
        <dbReference type="ARBA" id="ARBA00023015"/>
    </source>
</evidence>
<reference evidence="7 8" key="1">
    <citation type="submission" date="2019-07" db="EMBL/GenBank/DDBJ databases">
        <title>Paenibacillus ottowii sp. nov. isolated from a fermentation system processing bovine manure.</title>
        <authorList>
            <person name="Velazquez L.F."/>
            <person name="Rajbanshi S."/>
            <person name="Guan S."/>
            <person name="Hinchee M."/>
            <person name="Welsh A."/>
        </authorList>
    </citation>
    <scope>NUCLEOTIDE SEQUENCE [LARGE SCALE GENOMIC DNA]</scope>
    <source>
        <strain evidence="7 8">MS2379</strain>
    </source>
</reference>
<dbReference type="InterPro" id="IPR009057">
    <property type="entry name" value="Homeodomain-like_sf"/>
</dbReference>
<dbReference type="PRINTS" id="PR00032">
    <property type="entry name" value="HTHARAC"/>
</dbReference>
<evidence type="ECO:0000259" key="5">
    <source>
        <dbReference type="PROSITE" id="PS01124"/>
    </source>
</evidence>
<dbReference type="InterPro" id="IPR018062">
    <property type="entry name" value="HTH_AraC-typ_CS"/>
</dbReference>
<dbReference type="InterPro" id="IPR018060">
    <property type="entry name" value="HTH_AraC"/>
</dbReference>
<feature type="domain" description="Response regulatory" evidence="6">
    <location>
        <begin position="2"/>
        <end position="118"/>
    </location>
</feature>
<keyword evidence="3" id="KW-0804">Transcription</keyword>
<feature type="domain" description="HTH araC/xylS-type" evidence="5">
    <location>
        <begin position="293"/>
        <end position="391"/>
    </location>
</feature>
<evidence type="ECO:0000256" key="4">
    <source>
        <dbReference type="PROSITE-ProRule" id="PRU00169"/>
    </source>
</evidence>
<accession>A0ABY3B4M3</accession>
<gene>
    <name evidence="7" type="ORF">FKV70_22950</name>
</gene>
<dbReference type="Gene3D" id="1.10.10.60">
    <property type="entry name" value="Homeodomain-like"/>
    <property type="match status" value="2"/>
</dbReference>
<keyword evidence="1" id="KW-0805">Transcription regulation</keyword>